<evidence type="ECO:0000259" key="2">
    <source>
        <dbReference type="PROSITE" id="PS50887"/>
    </source>
</evidence>
<dbReference type="Pfam" id="PF00563">
    <property type="entry name" value="EAL"/>
    <property type="match status" value="1"/>
</dbReference>
<dbReference type="Gene3D" id="3.20.20.450">
    <property type="entry name" value="EAL domain"/>
    <property type="match status" value="1"/>
</dbReference>
<dbReference type="InterPro" id="IPR050706">
    <property type="entry name" value="Cyclic-di-GMP_PDE-like"/>
</dbReference>
<dbReference type="SMART" id="SM00267">
    <property type="entry name" value="GGDEF"/>
    <property type="match status" value="1"/>
</dbReference>
<name>A0A9D1WW58_9FIRM</name>
<reference evidence="3" key="1">
    <citation type="journal article" date="2021" name="PeerJ">
        <title>Extensive microbial diversity within the chicken gut microbiome revealed by metagenomics and culture.</title>
        <authorList>
            <person name="Gilroy R."/>
            <person name="Ravi A."/>
            <person name="Getino M."/>
            <person name="Pursley I."/>
            <person name="Horton D.L."/>
            <person name="Alikhan N.F."/>
            <person name="Baker D."/>
            <person name="Gharbi K."/>
            <person name="Hall N."/>
            <person name="Watson M."/>
            <person name="Adriaenssens E.M."/>
            <person name="Foster-Nyarko E."/>
            <person name="Jarju S."/>
            <person name="Secka A."/>
            <person name="Antonio M."/>
            <person name="Oren A."/>
            <person name="Chaudhuri R.R."/>
            <person name="La Ragione R."/>
            <person name="Hildebrand F."/>
            <person name="Pallen M.J."/>
        </authorList>
    </citation>
    <scope>NUCLEOTIDE SEQUENCE</scope>
    <source>
        <strain evidence="3">CHK191-13928</strain>
    </source>
</reference>
<dbReference type="PROSITE" id="PS50883">
    <property type="entry name" value="EAL"/>
    <property type="match status" value="1"/>
</dbReference>
<dbReference type="PROSITE" id="PS50887">
    <property type="entry name" value="GGDEF"/>
    <property type="match status" value="1"/>
</dbReference>
<proteinExistence type="predicted"/>
<reference evidence="3" key="2">
    <citation type="submission" date="2021-04" db="EMBL/GenBank/DDBJ databases">
        <authorList>
            <person name="Gilroy R."/>
        </authorList>
    </citation>
    <scope>NUCLEOTIDE SEQUENCE</scope>
    <source>
        <strain evidence="3">CHK191-13928</strain>
    </source>
</reference>
<dbReference type="Pfam" id="PF00990">
    <property type="entry name" value="GGDEF"/>
    <property type="match status" value="1"/>
</dbReference>
<gene>
    <name evidence="3" type="ORF">H9735_07350</name>
</gene>
<organism evidence="3 4">
    <name type="scientific">Candidatus Anaerostipes excrementavium</name>
    <dbReference type="NCBI Taxonomy" id="2838463"/>
    <lineage>
        <taxon>Bacteria</taxon>
        <taxon>Bacillati</taxon>
        <taxon>Bacillota</taxon>
        <taxon>Clostridia</taxon>
        <taxon>Lachnospirales</taxon>
        <taxon>Lachnospiraceae</taxon>
        <taxon>Anaerostipes</taxon>
    </lineage>
</organism>
<dbReference type="InterPro" id="IPR035919">
    <property type="entry name" value="EAL_sf"/>
</dbReference>
<sequence>MKKRSRTKRNQLYNIHQANEIHLFSHKLDRILSGQSPGCLVAMNIRKFKFINEIFGREFADQLLVDTKRIIKSLLKPNEFCCRDHADLFYIYLEDSQPEGAKQRIEDMMNHISSQFVVSVDSRYQILFYAGIVLYSKETASHDLHAHNLMTSSHFALASARDLAPNHAWIYDAELHKKEELEYYVESRMHRALEDQEFLMFLQPKIDLKRRAAAGAEALVRWKSSEGKMLFPNDFIPVFERNGFCTQLDPYMVHQACKLLRQWIDDGKHVLPISVNQSKTTIFQTGYVRCIQQLLQEYQIPPGLITIEILEDAALYGSDALSELIRELRALGVRTSMDDFGTGYSSLTLLGNLPINELKLDWKFLRKASENPRSRIIMEYVLQLAKQLDLSTVVEGIETQAQSEMVRTLGGDYGQGYLYSKPIPAEEFTAQYTDHI</sequence>
<dbReference type="SMART" id="SM00052">
    <property type="entry name" value="EAL"/>
    <property type="match status" value="1"/>
</dbReference>
<dbReference type="InterPro" id="IPR029787">
    <property type="entry name" value="Nucleotide_cyclase"/>
</dbReference>
<dbReference type="PANTHER" id="PTHR33121">
    <property type="entry name" value="CYCLIC DI-GMP PHOSPHODIESTERASE PDEF"/>
    <property type="match status" value="1"/>
</dbReference>
<comment type="caution">
    <text evidence="3">The sequence shown here is derived from an EMBL/GenBank/DDBJ whole genome shotgun (WGS) entry which is preliminary data.</text>
</comment>
<dbReference type="SUPFAM" id="SSF141868">
    <property type="entry name" value="EAL domain-like"/>
    <property type="match status" value="1"/>
</dbReference>
<feature type="domain" description="EAL" evidence="1">
    <location>
        <begin position="182"/>
        <end position="436"/>
    </location>
</feature>
<dbReference type="EMBL" id="DXEM01000025">
    <property type="protein sequence ID" value="HIX67920.1"/>
    <property type="molecule type" value="Genomic_DNA"/>
</dbReference>
<dbReference type="GO" id="GO:0071111">
    <property type="term" value="F:cyclic-guanylate-specific phosphodiesterase activity"/>
    <property type="evidence" value="ECO:0007669"/>
    <property type="project" value="InterPro"/>
</dbReference>
<protein>
    <submittedName>
        <fullName evidence="3">GGDEF domain-containing phosphodiesterase</fullName>
    </submittedName>
</protein>
<dbReference type="Proteomes" id="UP000886721">
    <property type="component" value="Unassembled WGS sequence"/>
</dbReference>
<dbReference type="InterPro" id="IPR001633">
    <property type="entry name" value="EAL_dom"/>
</dbReference>
<dbReference type="AlphaFoldDB" id="A0A9D1WW58"/>
<evidence type="ECO:0000313" key="4">
    <source>
        <dbReference type="Proteomes" id="UP000886721"/>
    </source>
</evidence>
<dbReference type="InterPro" id="IPR000160">
    <property type="entry name" value="GGDEF_dom"/>
</dbReference>
<dbReference type="SUPFAM" id="SSF55073">
    <property type="entry name" value="Nucleotide cyclase"/>
    <property type="match status" value="1"/>
</dbReference>
<evidence type="ECO:0000313" key="3">
    <source>
        <dbReference type="EMBL" id="HIX67920.1"/>
    </source>
</evidence>
<dbReference type="PANTHER" id="PTHR33121:SF70">
    <property type="entry name" value="SIGNALING PROTEIN YKOW"/>
    <property type="match status" value="1"/>
</dbReference>
<dbReference type="Gene3D" id="3.30.70.270">
    <property type="match status" value="1"/>
</dbReference>
<accession>A0A9D1WW58</accession>
<dbReference type="CDD" id="cd01948">
    <property type="entry name" value="EAL"/>
    <property type="match status" value="1"/>
</dbReference>
<feature type="domain" description="GGDEF" evidence="2">
    <location>
        <begin position="36"/>
        <end position="173"/>
    </location>
</feature>
<dbReference type="InterPro" id="IPR043128">
    <property type="entry name" value="Rev_trsase/Diguanyl_cyclase"/>
</dbReference>
<evidence type="ECO:0000259" key="1">
    <source>
        <dbReference type="PROSITE" id="PS50883"/>
    </source>
</evidence>